<dbReference type="Gene3D" id="1.20.144.10">
    <property type="entry name" value="Phosphatidic acid phosphatase type 2/haloperoxidase"/>
    <property type="match status" value="1"/>
</dbReference>
<dbReference type="SMART" id="SM00014">
    <property type="entry name" value="acidPPc"/>
    <property type="match status" value="1"/>
</dbReference>
<keyword evidence="3" id="KW-0378">Hydrolase</keyword>
<keyword evidence="12" id="KW-1185">Reference proteome</keyword>
<dbReference type="GO" id="GO:0005789">
    <property type="term" value="C:endoplasmic reticulum membrane"/>
    <property type="evidence" value="ECO:0007669"/>
    <property type="project" value="UniProtKB-SubCell"/>
</dbReference>
<name>A0A8H5HB20_9AGAR</name>
<accession>A0A8H5HB20</accession>
<dbReference type="Pfam" id="PF01569">
    <property type="entry name" value="PAP2"/>
    <property type="match status" value="1"/>
</dbReference>
<dbReference type="GO" id="GO:0042392">
    <property type="term" value="F:sphingosine-1-phosphate phosphatase activity"/>
    <property type="evidence" value="ECO:0007669"/>
    <property type="project" value="TreeGrafter"/>
</dbReference>
<feature type="compositionally biased region" description="Basic and acidic residues" evidence="8">
    <location>
        <begin position="567"/>
        <end position="580"/>
    </location>
</feature>
<dbReference type="InterPro" id="IPR000326">
    <property type="entry name" value="PAP2/HPO"/>
</dbReference>
<feature type="region of interest" description="Disordered" evidence="8">
    <location>
        <begin position="15"/>
        <end position="71"/>
    </location>
</feature>
<dbReference type="AlphaFoldDB" id="A0A8H5HB20"/>
<evidence type="ECO:0000256" key="2">
    <source>
        <dbReference type="ARBA" id="ARBA00022692"/>
    </source>
</evidence>
<keyword evidence="6 9" id="KW-0472">Membrane</keyword>
<evidence type="ECO:0000256" key="1">
    <source>
        <dbReference type="ARBA" id="ARBA00004477"/>
    </source>
</evidence>
<keyword evidence="5 9" id="KW-1133">Transmembrane helix</keyword>
<evidence type="ECO:0000256" key="4">
    <source>
        <dbReference type="ARBA" id="ARBA00022824"/>
    </source>
</evidence>
<proteinExistence type="inferred from homology"/>
<feature type="transmembrane region" description="Helical" evidence="9">
    <location>
        <begin position="379"/>
        <end position="401"/>
    </location>
</feature>
<feature type="domain" description="Phosphatidic acid phosphatase type 2/haloperoxidase" evidence="10">
    <location>
        <begin position="153"/>
        <end position="293"/>
    </location>
</feature>
<dbReference type="PANTHER" id="PTHR14969">
    <property type="entry name" value="SPHINGOSINE-1-PHOSPHATE PHOSPHOHYDROLASE"/>
    <property type="match status" value="1"/>
</dbReference>
<evidence type="ECO:0000256" key="9">
    <source>
        <dbReference type="SAM" id="Phobius"/>
    </source>
</evidence>
<keyword evidence="4" id="KW-0256">Endoplasmic reticulum</keyword>
<evidence type="ECO:0000256" key="3">
    <source>
        <dbReference type="ARBA" id="ARBA00022801"/>
    </source>
</evidence>
<evidence type="ECO:0000256" key="8">
    <source>
        <dbReference type="SAM" id="MobiDB-lite"/>
    </source>
</evidence>
<dbReference type="Proteomes" id="UP000565441">
    <property type="component" value="Unassembled WGS sequence"/>
</dbReference>
<dbReference type="SUPFAM" id="SSF48317">
    <property type="entry name" value="Acid phosphatase/Vanadium-dependent haloperoxidase"/>
    <property type="match status" value="1"/>
</dbReference>
<evidence type="ECO:0000259" key="10">
    <source>
        <dbReference type="SMART" id="SM00014"/>
    </source>
</evidence>
<sequence length="664" mass="72267">MSYSISDYSLADAARQKLEEPRGRPTSAHFTLSVPGSENSSRASSPAPSLKANGYASNERPVFNGTKRGSDATPGRLPMDVYDVTLPRWRAVIRKGLVKTVKWESEVIARMQNLIRTPWLDAYFVYTSSLGTHTFFMTVLPAFFFFGHNEMGRGLLLVLALGVYFSSFIKDLICSPRPFAPPVTRLTIGSHHLEYGFPSTHSTNCVSIALFFFGHVHRLASTPASNNNSASPLEAGASLAEPVISAQIYTIITTILSIYTFSIVFGRIYTAMHSFTDCAVGVALGAGIWWGQSSWSGIPIVLTSSNPLYWLYSLLWPTTLTAAGTHVMYLGKGLGLGEWMEDWVRRGGWEVPLILIPLCLLAINQHPQPVDDCPCFEDAIAFMSVVLGALVASWAMSFFGLRMDIGKTMVMPGSGWVYQLGQWVQVERTAWDVALWWSFAALKMIAGILVIFAWRLIAKSALHLILPPTFRGLARVFSLPNRRFYTPATDYKSVPSEFSGNGIHPIPSVIDLPSSGGVGIEVGGIGSGVGGVSSLGGNAIKLRGGGSISDASEKGRVSNGRNMDNGSAREHGEKHRENKDGQAVTHYDADVLTKVVVYAGIAVLACEVLPAMFEALGWGSVLHVTIFLVVRLVPEVLGTRPGRHQALKQRRRLTTYGNAPLSSH</sequence>
<evidence type="ECO:0000256" key="7">
    <source>
        <dbReference type="ARBA" id="ARBA00038324"/>
    </source>
</evidence>
<dbReference type="InterPro" id="IPR036938">
    <property type="entry name" value="PAP2/HPO_sf"/>
</dbReference>
<comment type="similarity">
    <text evidence="7">Belongs to the type 2 lipid phosphate phosphatase family.</text>
</comment>
<protein>
    <recommendedName>
        <fullName evidence="10">Phosphatidic acid phosphatase type 2/haloperoxidase domain-containing protein</fullName>
    </recommendedName>
</protein>
<feature type="transmembrane region" description="Helical" evidence="9">
    <location>
        <begin position="246"/>
        <end position="265"/>
    </location>
</feature>
<organism evidence="11 12">
    <name type="scientific">Tricholomella constricta</name>
    <dbReference type="NCBI Taxonomy" id="117010"/>
    <lineage>
        <taxon>Eukaryota</taxon>
        <taxon>Fungi</taxon>
        <taxon>Dikarya</taxon>
        <taxon>Basidiomycota</taxon>
        <taxon>Agaricomycotina</taxon>
        <taxon>Agaricomycetes</taxon>
        <taxon>Agaricomycetidae</taxon>
        <taxon>Agaricales</taxon>
        <taxon>Tricholomatineae</taxon>
        <taxon>Lyophyllaceae</taxon>
        <taxon>Tricholomella</taxon>
    </lineage>
</organism>
<dbReference type="EMBL" id="JAACJP010000014">
    <property type="protein sequence ID" value="KAF5380023.1"/>
    <property type="molecule type" value="Genomic_DNA"/>
</dbReference>
<feature type="transmembrane region" description="Helical" evidence="9">
    <location>
        <begin position="310"/>
        <end position="330"/>
    </location>
</feature>
<evidence type="ECO:0000313" key="11">
    <source>
        <dbReference type="EMBL" id="KAF5380023.1"/>
    </source>
</evidence>
<feature type="transmembrane region" description="Helical" evidence="9">
    <location>
        <begin position="123"/>
        <end position="147"/>
    </location>
</feature>
<keyword evidence="2 9" id="KW-0812">Transmembrane</keyword>
<evidence type="ECO:0000256" key="6">
    <source>
        <dbReference type="ARBA" id="ARBA00023136"/>
    </source>
</evidence>
<dbReference type="OrthoDB" id="301434at2759"/>
<evidence type="ECO:0000313" key="12">
    <source>
        <dbReference type="Proteomes" id="UP000565441"/>
    </source>
</evidence>
<comment type="subcellular location">
    <subcellularLocation>
        <location evidence="1">Endoplasmic reticulum membrane</location>
        <topology evidence="1">Multi-pass membrane protein</topology>
    </subcellularLocation>
</comment>
<gene>
    <name evidence="11" type="ORF">D9615_006192</name>
</gene>
<feature type="transmembrane region" description="Helical" evidence="9">
    <location>
        <begin position="154"/>
        <end position="173"/>
    </location>
</feature>
<feature type="region of interest" description="Disordered" evidence="8">
    <location>
        <begin position="550"/>
        <end position="582"/>
    </location>
</feature>
<dbReference type="PANTHER" id="PTHR14969:SF28">
    <property type="entry name" value="DIHYDROSPHINGOSINE 1-PHOSPHATE PHOSPHATASE LCB3-RELATED"/>
    <property type="match status" value="1"/>
</dbReference>
<feature type="compositionally biased region" description="Polar residues" evidence="8">
    <location>
        <begin position="28"/>
        <end position="47"/>
    </location>
</feature>
<feature type="transmembrane region" description="Helical" evidence="9">
    <location>
        <begin position="434"/>
        <end position="457"/>
    </location>
</feature>
<comment type="caution">
    <text evidence="11">The sequence shown here is derived from an EMBL/GenBank/DDBJ whole genome shotgun (WGS) entry which is preliminary data.</text>
</comment>
<reference evidence="11 12" key="1">
    <citation type="journal article" date="2020" name="ISME J.">
        <title>Uncovering the hidden diversity of litter-decomposition mechanisms in mushroom-forming fungi.</title>
        <authorList>
            <person name="Floudas D."/>
            <person name="Bentzer J."/>
            <person name="Ahren D."/>
            <person name="Johansson T."/>
            <person name="Persson P."/>
            <person name="Tunlid A."/>
        </authorList>
    </citation>
    <scope>NUCLEOTIDE SEQUENCE [LARGE SCALE GENOMIC DNA]</scope>
    <source>
        <strain evidence="11 12">CBS 661.87</strain>
    </source>
</reference>
<evidence type="ECO:0000256" key="5">
    <source>
        <dbReference type="ARBA" id="ARBA00022989"/>
    </source>
</evidence>